<keyword evidence="2" id="KW-0732">Signal</keyword>
<evidence type="ECO:0000256" key="2">
    <source>
        <dbReference type="SAM" id="SignalP"/>
    </source>
</evidence>
<dbReference type="EMBL" id="JAZIBG010000017">
    <property type="protein sequence ID" value="MEF7613389.1"/>
    <property type="molecule type" value="Genomic_DNA"/>
</dbReference>
<evidence type="ECO:0000313" key="4">
    <source>
        <dbReference type="Proteomes" id="UP001336250"/>
    </source>
</evidence>
<dbReference type="Pfam" id="PF03401">
    <property type="entry name" value="TctC"/>
    <property type="match status" value="1"/>
</dbReference>
<dbReference type="InterPro" id="IPR042100">
    <property type="entry name" value="Bug_dom1"/>
</dbReference>
<keyword evidence="4" id="KW-1185">Reference proteome</keyword>
<dbReference type="Gene3D" id="3.40.190.150">
    <property type="entry name" value="Bordetella uptake gene, domain 1"/>
    <property type="match status" value="1"/>
</dbReference>
<sequence>MEQWHGKIRAAAMAAVALAAASAVHGATPAEPTLPKTVRIVVPFSAGGSNDLFARALGQRIAGKFNVTVVVDNKPGAGGAIGSDMVARAEPDGGTLLLTSVSFSTNAAVQPKLPYDPLKSFAPVALVSRGPMLLVVGNQTPYKSTAELLAAARAQQGKFNYASAGIGSIGQMGGELLNAMGGTQVQHVPYKGISNAVSDMIGGNVEMMVTTTASVNGPLKAGSIRPIAVTSLERSKFAPDLPAVSEALPGYAVEAWWGVFAPARTPKALVDRLNAEIRAAGQTEELRELYARESTEAGTMTADQFAAFVASEVSKWRKLAKERNITAE</sequence>
<reference evidence="3 4" key="1">
    <citation type="submission" date="2024-02" db="EMBL/GenBank/DDBJ databases">
        <title>Genome sequence of Aquincola sp. MAHUQ-54.</title>
        <authorList>
            <person name="Huq M.A."/>
        </authorList>
    </citation>
    <scope>NUCLEOTIDE SEQUENCE [LARGE SCALE GENOMIC DNA]</scope>
    <source>
        <strain evidence="3 4">MAHUQ-54</strain>
    </source>
</reference>
<gene>
    <name evidence="3" type="ORF">V4F39_05645</name>
</gene>
<feature type="chain" id="PRO_5043331504" evidence="2">
    <location>
        <begin position="27"/>
        <end position="328"/>
    </location>
</feature>
<name>A0AAW9Q203_9BURK</name>
<accession>A0AAW9Q203</accession>
<dbReference type="RefSeq" id="WP_332288329.1">
    <property type="nucleotide sequence ID" value="NZ_JAZIBG010000017.1"/>
</dbReference>
<dbReference type="Proteomes" id="UP001336250">
    <property type="component" value="Unassembled WGS sequence"/>
</dbReference>
<comment type="caution">
    <text evidence="3">The sequence shown here is derived from an EMBL/GenBank/DDBJ whole genome shotgun (WGS) entry which is preliminary data.</text>
</comment>
<dbReference type="PANTHER" id="PTHR42928">
    <property type="entry name" value="TRICARBOXYLATE-BINDING PROTEIN"/>
    <property type="match status" value="1"/>
</dbReference>
<dbReference type="CDD" id="cd13578">
    <property type="entry name" value="PBP2_Bug27"/>
    <property type="match status" value="1"/>
</dbReference>
<evidence type="ECO:0000256" key="1">
    <source>
        <dbReference type="ARBA" id="ARBA00006987"/>
    </source>
</evidence>
<dbReference type="PANTHER" id="PTHR42928:SF5">
    <property type="entry name" value="BLR1237 PROTEIN"/>
    <property type="match status" value="1"/>
</dbReference>
<comment type="similarity">
    <text evidence="1">Belongs to the UPF0065 (bug) family.</text>
</comment>
<dbReference type="PIRSF" id="PIRSF017082">
    <property type="entry name" value="YflP"/>
    <property type="match status" value="1"/>
</dbReference>
<dbReference type="AlphaFoldDB" id="A0AAW9Q203"/>
<dbReference type="SUPFAM" id="SSF53850">
    <property type="entry name" value="Periplasmic binding protein-like II"/>
    <property type="match status" value="1"/>
</dbReference>
<feature type="signal peptide" evidence="2">
    <location>
        <begin position="1"/>
        <end position="26"/>
    </location>
</feature>
<proteinExistence type="inferred from homology"/>
<evidence type="ECO:0000313" key="3">
    <source>
        <dbReference type="EMBL" id="MEF7613389.1"/>
    </source>
</evidence>
<protein>
    <submittedName>
        <fullName evidence="3">Tripartite tricarboxylate transporter substrate binding protein</fullName>
    </submittedName>
</protein>
<dbReference type="InterPro" id="IPR005064">
    <property type="entry name" value="BUG"/>
</dbReference>
<dbReference type="Gene3D" id="3.40.190.10">
    <property type="entry name" value="Periplasmic binding protein-like II"/>
    <property type="match status" value="1"/>
</dbReference>
<organism evidence="3 4">
    <name type="scientific">Aquincola agrisoli</name>
    <dbReference type="NCBI Taxonomy" id="3119538"/>
    <lineage>
        <taxon>Bacteria</taxon>
        <taxon>Pseudomonadati</taxon>
        <taxon>Pseudomonadota</taxon>
        <taxon>Betaproteobacteria</taxon>
        <taxon>Burkholderiales</taxon>
        <taxon>Sphaerotilaceae</taxon>
        <taxon>Aquincola</taxon>
    </lineage>
</organism>